<evidence type="ECO:0000313" key="3">
    <source>
        <dbReference type="EMBL" id="CAL1708384.1"/>
    </source>
</evidence>
<feature type="transmembrane region" description="Helical" evidence="1">
    <location>
        <begin position="12"/>
        <end position="30"/>
    </location>
</feature>
<dbReference type="Pfam" id="PF20151">
    <property type="entry name" value="DUF6533"/>
    <property type="match status" value="1"/>
</dbReference>
<accession>A0ABP1DNY7</accession>
<dbReference type="InterPro" id="IPR045340">
    <property type="entry name" value="DUF6533"/>
</dbReference>
<keyword evidence="1" id="KW-1133">Transmembrane helix</keyword>
<feature type="transmembrane region" description="Helical" evidence="1">
    <location>
        <begin position="117"/>
        <end position="137"/>
    </location>
</feature>
<gene>
    <name evidence="3" type="ORF">GFSPODELE1_LOCUS6835</name>
</gene>
<dbReference type="Proteomes" id="UP001497453">
    <property type="component" value="Chromosome 5"/>
</dbReference>
<feature type="transmembrane region" description="Helical" evidence="1">
    <location>
        <begin position="157"/>
        <end position="181"/>
    </location>
</feature>
<feature type="transmembrane region" description="Helical" evidence="1">
    <location>
        <begin position="85"/>
        <end position="105"/>
    </location>
</feature>
<evidence type="ECO:0000259" key="2">
    <source>
        <dbReference type="Pfam" id="PF20151"/>
    </source>
</evidence>
<reference evidence="4" key="1">
    <citation type="submission" date="2024-04" db="EMBL/GenBank/DDBJ databases">
        <authorList>
            <person name="Shaw F."/>
            <person name="Minotto A."/>
        </authorList>
    </citation>
    <scope>NUCLEOTIDE SEQUENCE [LARGE SCALE GENOMIC DNA]</scope>
</reference>
<keyword evidence="1" id="KW-0812">Transmembrane</keyword>
<sequence length="353" mass="39455">MAEFDVYDSFELFMHNVLHVVGICILYYDYIITFANEVSYIWSNPRTHASWLFLLNRYFSILSDVAVVSANFADFMTVEACKNYYFFRQMMLVIAQVIVCIISFLRTYALYERSKRIMTFIVSVFLVLFSLACWSLIGQNSEYSIRHGCQQAISKPTGIHLAVAWEALFAYDCMIFALTIYKTYQERTRSNVAMLNSLVELIWRDGAIYFAVMACANAANVLTFYFLSPELKGLLSTFASSVSVTMMSRIMLNLHESASLTKFNPTPGSISTSDPSNSTLIFTSRITMPSTALGHNVSVDHHTVSEHSRSASNCISHGCQASGEGLSPDPEVPIELENIGTTTVVADGSIGRV</sequence>
<feature type="transmembrane region" description="Helical" evidence="1">
    <location>
        <begin position="202"/>
        <end position="227"/>
    </location>
</feature>
<evidence type="ECO:0000256" key="1">
    <source>
        <dbReference type="SAM" id="Phobius"/>
    </source>
</evidence>
<feature type="domain" description="DUF6533" evidence="2">
    <location>
        <begin position="18"/>
        <end position="62"/>
    </location>
</feature>
<organism evidence="3 4">
    <name type="scientific">Somion occarium</name>
    <dbReference type="NCBI Taxonomy" id="3059160"/>
    <lineage>
        <taxon>Eukaryota</taxon>
        <taxon>Fungi</taxon>
        <taxon>Dikarya</taxon>
        <taxon>Basidiomycota</taxon>
        <taxon>Agaricomycotina</taxon>
        <taxon>Agaricomycetes</taxon>
        <taxon>Polyporales</taxon>
        <taxon>Cerrenaceae</taxon>
        <taxon>Somion</taxon>
    </lineage>
</organism>
<evidence type="ECO:0000313" key="4">
    <source>
        <dbReference type="Proteomes" id="UP001497453"/>
    </source>
</evidence>
<name>A0ABP1DNY7_9APHY</name>
<proteinExistence type="predicted"/>
<protein>
    <recommendedName>
        <fullName evidence="2">DUF6533 domain-containing protein</fullName>
    </recommendedName>
</protein>
<feature type="transmembrane region" description="Helical" evidence="1">
    <location>
        <begin position="51"/>
        <end position="73"/>
    </location>
</feature>
<keyword evidence="4" id="KW-1185">Reference proteome</keyword>
<dbReference type="EMBL" id="OZ037948">
    <property type="protein sequence ID" value="CAL1708384.1"/>
    <property type="molecule type" value="Genomic_DNA"/>
</dbReference>
<keyword evidence="1" id="KW-0472">Membrane</keyword>